<dbReference type="PANTHER" id="PTHR40761:SF1">
    <property type="entry name" value="CONSERVED INTEGRAL MEMBRANE ALANINE VALINE AND LEUCINE RICH PROTEIN-RELATED"/>
    <property type="match status" value="1"/>
</dbReference>
<keyword evidence="2" id="KW-0472">Membrane</keyword>
<feature type="transmembrane region" description="Helical" evidence="2">
    <location>
        <begin position="209"/>
        <end position="233"/>
    </location>
</feature>
<dbReference type="SUPFAM" id="SSF103481">
    <property type="entry name" value="Multidrug resistance efflux transporter EmrE"/>
    <property type="match status" value="1"/>
</dbReference>
<feature type="transmembrane region" description="Helical" evidence="2">
    <location>
        <begin position="239"/>
        <end position="257"/>
    </location>
</feature>
<proteinExistence type="predicted"/>
<feature type="transmembrane region" description="Helical" evidence="2">
    <location>
        <begin position="123"/>
        <end position="141"/>
    </location>
</feature>
<evidence type="ECO:0000313" key="3">
    <source>
        <dbReference type="EMBL" id="GED05630.1"/>
    </source>
</evidence>
<evidence type="ECO:0000313" key="4">
    <source>
        <dbReference type="Proteomes" id="UP000316612"/>
    </source>
</evidence>
<dbReference type="RefSeq" id="WP_141362904.1">
    <property type="nucleotide sequence ID" value="NZ_BAAAJL010000007.1"/>
</dbReference>
<keyword evidence="4" id="KW-1185">Reference proteome</keyword>
<dbReference type="EMBL" id="BJNY01000006">
    <property type="protein sequence ID" value="GED05630.1"/>
    <property type="molecule type" value="Genomic_DNA"/>
</dbReference>
<protein>
    <submittedName>
        <fullName evidence="3">Putative integral membrane protein</fullName>
    </submittedName>
</protein>
<sequence length="290" mass="29147">MLPALIAAVAASIGYGSASVLEAAAARRATGARVFTQPIYLLGIALDLLAWAASLYALQFLTVFTVQALLAGSLVVTVLLARWVFGTALGTQALAAMGLLVLGLVVIALSTGEQPAGGAPDGLVPVLAAVLVLLLAVLAACYRRRLPLLFAALAGLAASAAALAARSLDLSAISWGLLADPLPWIIAVSGVLAMVAYTRALEQGSVGPLTALYTVIEVLVPGIAGMVLLGDAARPGWEAAKFAAIALSLAAGVWLALRGGADALMAATGAAPAQDDNQKDAEQEAEGMSS</sequence>
<gene>
    <name evidence="3" type="ORF">AUR04nite_11620</name>
</gene>
<name>A0A4Y4DQ14_GLUUR</name>
<evidence type="ECO:0000256" key="1">
    <source>
        <dbReference type="SAM" id="MobiDB-lite"/>
    </source>
</evidence>
<dbReference type="AlphaFoldDB" id="A0A4Y4DQ14"/>
<feature type="transmembrane region" description="Helical" evidence="2">
    <location>
        <begin position="148"/>
        <end position="166"/>
    </location>
</feature>
<feature type="transmembrane region" description="Helical" evidence="2">
    <location>
        <begin position="172"/>
        <end position="197"/>
    </location>
</feature>
<keyword evidence="2" id="KW-1133">Transmembrane helix</keyword>
<feature type="transmembrane region" description="Helical" evidence="2">
    <location>
        <begin position="55"/>
        <end position="81"/>
    </location>
</feature>
<feature type="region of interest" description="Disordered" evidence="1">
    <location>
        <begin position="269"/>
        <end position="290"/>
    </location>
</feature>
<evidence type="ECO:0000256" key="2">
    <source>
        <dbReference type="SAM" id="Phobius"/>
    </source>
</evidence>
<keyword evidence="2" id="KW-0812">Transmembrane</keyword>
<dbReference type="OrthoDB" id="3290813at2"/>
<dbReference type="Proteomes" id="UP000316612">
    <property type="component" value="Unassembled WGS sequence"/>
</dbReference>
<dbReference type="InterPro" id="IPR037185">
    <property type="entry name" value="EmrE-like"/>
</dbReference>
<dbReference type="PANTHER" id="PTHR40761">
    <property type="entry name" value="CONSERVED INTEGRAL MEMBRANE ALANINE VALINE AND LEUCINE RICH PROTEIN-RELATED"/>
    <property type="match status" value="1"/>
</dbReference>
<comment type="caution">
    <text evidence="3">The sequence shown here is derived from an EMBL/GenBank/DDBJ whole genome shotgun (WGS) entry which is preliminary data.</text>
</comment>
<accession>A0A4Y4DQ14</accession>
<feature type="transmembrane region" description="Helical" evidence="2">
    <location>
        <begin position="93"/>
        <end position="111"/>
    </location>
</feature>
<organism evidence="3 4">
    <name type="scientific">Glutamicibacter uratoxydans</name>
    <name type="common">Arthrobacter uratoxydans</name>
    <dbReference type="NCBI Taxonomy" id="43667"/>
    <lineage>
        <taxon>Bacteria</taxon>
        <taxon>Bacillati</taxon>
        <taxon>Actinomycetota</taxon>
        <taxon>Actinomycetes</taxon>
        <taxon>Micrococcales</taxon>
        <taxon>Micrococcaceae</taxon>
        <taxon>Glutamicibacter</taxon>
    </lineage>
</organism>
<reference evidence="3 4" key="1">
    <citation type="submission" date="2019-06" db="EMBL/GenBank/DDBJ databases">
        <title>Whole genome shotgun sequence of Glutamicibacter uratoxydans NBRC 15515.</title>
        <authorList>
            <person name="Hosoyama A."/>
            <person name="Uohara A."/>
            <person name="Ohji S."/>
            <person name="Ichikawa N."/>
        </authorList>
    </citation>
    <scope>NUCLEOTIDE SEQUENCE [LARGE SCALE GENOMIC DNA]</scope>
    <source>
        <strain evidence="3 4">NBRC 15515</strain>
    </source>
</reference>